<reference evidence="5" key="1">
    <citation type="journal article" date="2020" name="Cell">
        <title>Large-Scale Comparative Analyses of Tick Genomes Elucidate Their Genetic Diversity and Vector Capacities.</title>
        <authorList>
            <consortium name="Tick Genome and Microbiome Consortium (TIGMIC)"/>
            <person name="Jia N."/>
            <person name="Wang J."/>
            <person name="Shi W."/>
            <person name="Du L."/>
            <person name="Sun Y."/>
            <person name="Zhan W."/>
            <person name="Jiang J.F."/>
            <person name="Wang Q."/>
            <person name="Zhang B."/>
            <person name="Ji P."/>
            <person name="Bell-Sakyi L."/>
            <person name="Cui X.M."/>
            <person name="Yuan T.T."/>
            <person name="Jiang B.G."/>
            <person name="Yang W.F."/>
            <person name="Lam T.T."/>
            <person name="Chang Q.C."/>
            <person name="Ding S.J."/>
            <person name="Wang X.J."/>
            <person name="Zhu J.G."/>
            <person name="Ruan X.D."/>
            <person name="Zhao L."/>
            <person name="Wei J.T."/>
            <person name="Ye R.Z."/>
            <person name="Que T.C."/>
            <person name="Du C.H."/>
            <person name="Zhou Y.H."/>
            <person name="Cheng J.X."/>
            <person name="Dai P.F."/>
            <person name="Guo W.B."/>
            <person name="Han X.H."/>
            <person name="Huang E.J."/>
            <person name="Li L.F."/>
            <person name="Wei W."/>
            <person name="Gao Y.C."/>
            <person name="Liu J.Z."/>
            <person name="Shao H.Z."/>
            <person name="Wang X."/>
            <person name="Wang C.C."/>
            <person name="Yang T.C."/>
            <person name="Huo Q.B."/>
            <person name="Li W."/>
            <person name="Chen H.Y."/>
            <person name="Chen S.E."/>
            <person name="Zhou L.G."/>
            <person name="Ni X.B."/>
            <person name="Tian J.H."/>
            <person name="Sheng Y."/>
            <person name="Liu T."/>
            <person name="Pan Y.S."/>
            <person name="Xia L.Y."/>
            <person name="Li J."/>
            <person name="Zhao F."/>
            <person name="Cao W.C."/>
        </authorList>
    </citation>
    <scope>NUCLEOTIDE SEQUENCE</scope>
    <source>
        <strain evidence="5">Rmic-2018</strain>
    </source>
</reference>
<feature type="compositionally biased region" description="Low complexity" evidence="3">
    <location>
        <begin position="338"/>
        <end position="349"/>
    </location>
</feature>
<feature type="region of interest" description="Disordered" evidence="3">
    <location>
        <begin position="577"/>
        <end position="616"/>
    </location>
</feature>
<evidence type="ECO:0000313" key="6">
    <source>
        <dbReference type="Proteomes" id="UP000821866"/>
    </source>
</evidence>
<proteinExistence type="predicted"/>
<evidence type="ECO:0000256" key="1">
    <source>
        <dbReference type="PROSITE-ProRule" id="PRU00047"/>
    </source>
</evidence>
<feature type="region of interest" description="Disordered" evidence="3">
    <location>
        <begin position="271"/>
        <end position="419"/>
    </location>
</feature>
<feature type="compositionally biased region" description="Polar residues" evidence="3">
    <location>
        <begin position="587"/>
        <end position="616"/>
    </location>
</feature>
<dbReference type="PROSITE" id="PS50158">
    <property type="entry name" value="ZF_CCHC"/>
    <property type="match status" value="1"/>
</dbReference>
<evidence type="ECO:0000256" key="2">
    <source>
        <dbReference type="SAM" id="Coils"/>
    </source>
</evidence>
<evidence type="ECO:0000256" key="3">
    <source>
        <dbReference type="SAM" id="MobiDB-lite"/>
    </source>
</evidence>
<evidence type="ECO:0000313" key="5">
    <source>
        <dbReference type="EMBL" id="KAH8023332.1"/>
    </source>
</evidence>
<keyword evidence="1" id="KW-0863">Zinc-finger</keyword>
<feature type="domain" description="CCHC-type" evidence="4">
    <location>
        <begin position="207"/>
        <end position="221"/>
    </location>
</feature>
<feature type="compositionally biased region" description="Low complexity" evidence="3">
    <location>
        <begin position="303"/>
        <end position="313"/>
    </location>
</feature>
<reference evidence="5" key="2">
    <citation type="submission" date="2021-09" db="EMBL/GenBank/DDBJ databases">
        <authorList>
            <person name="Jia N."/>
            <person name="Wang J."/>
            <person name="Shi W."/>
            <person name="Du L."/>
            <person name="Sun Y."/>
            <person name="Zhan W."/>
            <person name="Jiang J."/>
            <person name="Wang Q."/>
            <person name="Zhang B."/>
            <person name="Ji P."/>
            <person name="Sakyi L.B."/>
            <person name="Cui X."/>
            <person name="Yuan T."/>
            <person name="Jiang B."/>
            <person name="Yang W."/>
            <person name="Lam T.T.-Y."/>
            <person name="Chang Q."/>
            <person name="Ding S."/>
            <person name="Wang X."/>
            <person name="Zhu J."/>
            <person name="Ruan X."/>
            <person name="Zhao L."/>
            <person name="Wei J."/>
            <person name="Que T."/>
            <person name="Du C."/>
            <person name="Cheng J."/>
            <person name="Dai P."/>
            <person name="Han X."/>
            <person name="Huang E."/>
            <person name="Gao Y."/>
            <person name="Liu J."/>
            <person name="Shao H."/>
            <person name="Ye R."/>
            <person name="Li L."/>
            <person name="Wei W."/>
            <person name="Wang X."/>
            <person name="Wang C."/>
            <person name="Huo Q."/>
            <person name="Li W."/>
            <person name="Guo W."/>
            <person name="Chen H."/>
            <person name="Chen S."/>
            <person name="Zhou L."/>
            <person name="Zhou L."/>
            <person name="Ni X."/>
            <person name="Tian J."/>
            <person name="Zhou Y."/>
            <person name="Sheng Y."/>
            <person name="Liu T."/>
            <person name="Pan Y."/>
            <person name="Xia L."/>
            <person name="Li J."/>
            <person name="Zhao F."/>
            <person name="Cao W."/>
        </authorList>
    </citation>
    <scope>NUCLEOTIDE SEQUENCE</scope>
    <source>
        <strain evidence="5">Rmic-2018</strain>
        <tissue evidence="5">Larvae</tissue>
    </source>
</reference>
<sequence length="616" mass="67136">MLDGAAVIMDGDELPPEEFGEEHGWRSAAVKKSSRRTNASATERATACGENARGNFSATRKALHLKNQVIKSSRMPRLPSEHWKIIVRPRGGLDVEKAGSARLGRAIAEAAGIVPTLISQDIVCPNATQNIIVISTASRANADSYLRMSCLTLGMKKYDINTYEAARMRPARGSSVRLTHRRARRSWRGASLLKETPRLWESDHDCCYACGRLGHRADVCPTPDEAVCKRCGINNPDENHQCSPTCGFCGGPHATTDKSCQQRFQLPFIVRRRRRERRAESERRSQQTVPANADEGVSQPAHRNSSSNSRSAATGVDSRDSSQQASSRSRPRSRSRSRSQGQRKGTSSKGRAKSRSRDRRRSQSRGPSHSRSQSRDPHGTVRFQSPPQPEMQGGSWADRVRSGGGEKVTGGTAPEHGLAELNQLRKENAEMRSIIESLRAEMAELRRVSTSQATLASASPCVGSPSPQPTEVPMVVEAGPSGNPAKRKAATSAENVQARAKSEIKETLNSICLEIHKLNERFSAVDQRLTVMDQKIDIQHARIQCVENQLQNAGLMVQSPNIRGAARIHPDFFPEGTPLSAPIPMSIPSSDSTVASVQNLTAGSGSTSNDQDGLAR</sequence>
<dbReference type="GO" id="GO:0003676">
    <property type="term" value="F:nucleic acid binding"/>
    <property type="evidence" value="ECO:0007669"/>
    <property type="project" value="InterPro"/>
</dbReference>
<organism evidence="5 6">
    <name type="scientific">Rhipicephalus microplus</name>
    <name type="common">Cattle tick</name>
    <name type="synonym">Boophilus microplus</name>
    <dbReference type="NCBI Taxonomy" id="6941"/>
    <lineage>
        <taxon>Eukaryota</taxon>
        <taxon>Metazoa</taxon>
        <taxon>Ecdysozoa</taxon>
        <taxon>Arthropoda</taxon>
        <taxon>Chelicerata</taxon>
        <taxon>Arachnida</taxon>
        <taxon>Acari</taxon>
        <taxon>Parasitiformes</taxon>
        <taxon>Ixodida</taxon>
        <taxon>Ixodoidea</taxon>
        <taxon>Ixodidae</taxon>
        <taxon>Rhipicephalinae</taxon>
        <taxon>Rhipicephalus</taxon>
        <taxon>Boophilus</taxon>
    </lineage>
</organism>
<feature type="coiled-coil region" evidence="2">
    <location>
        <begin position="421"/>
        <end position="448"/>
    </location>
</feature>
<dbReference type="GO" id="GO:0008270">
    <property type="term" value="F:zinc ion binding"/>
    <property type="evidence" value="ECO:0007669"/>
    <property type="project" value="UniProtKB-KW"/>
</dbReference>
<name>A0A9J6DMR3_RHIMP</name>
<keyword evidence="6" id="KW-1185">Reference proteome</keyword>
<dbReference type="AlphaFoldDB" id="A0A9J6DMR3"/>
<feature type="compositionally biased region" description="Basic residues" evidence="3">
    <location>
        <begin position="350"/>
        <end position="363"/>
    </location>
</feature>
<protein>
    <recommendedName>
        <fullName evidence="4">CCHC-type domain-containing protein</fullName>
    </recommendedName>
</protein>
<accession>A0A9J6DMR3</accession>
<gene>
    <name evidence="5" type="ORF">HPB51_012101</name>
</gene>
<dbReference type="InterPro" id="IPR001878">
    <property type="entry name" value="Znf_CCHC"/>
</dbReference>
<keyword evidence="1" id="KW-0479">Metal-binding</keyword>
<dbReference type="Proteomes" id="UP000821866">
    <property type="component" value="Chromosome 6"/>
</dbReference>
<comment type="caution">
    <text evidence="5">The sequence shown here is derived from an EMBL/GenBank/DDBJ whole genome shotgun (WGS) entry which is preliminary data.</text>
</comment>
<evidence type="ECO:0000259" key="4">
    <source>
        <dbReference type="PROSITE" id="PS50158"/>
    </source>
</evidence>
<dbReference type="EMBL" id="JABSTU010000008">
    <property type="protein sequence ID" value="KAH8023332.1"/>
    <property type="molecule type" value="Genomic_DNA"/>
</dbReference>
<keyword evidence="2" id="KW-0175">Coiled coil</keyword>
<keyword evidence="1" id="KW-0862">Zinc</keyword>